<accession>A0A381RSN0</accession>
<dbReference type="SUPFAM" id="SSF101790">
    <property type="entry name" value="Aminomethyltransferase beta-barrel domain"/>
    <property type="match status" value="1"/>
</dbReference>
<name>A0A381RSN0_9ZZZZ</name>
<dbReference type="InterPro" id="IPR028896">
    <property type="entry name" value="GcvT/YgfZ/DmdA"/>
</dbReference>
<dbReference type="EMBL" id="UINC01002208">
    <property type="protein sequence ID" value="SUZ94151.1"/>
    <property type="molecule type" value="Genomic_DNA"/>
</dbReference>
<evidence type="ECO:0000259" key="1">
    <source>
        <dbReference type="Pfam" id="PF01571"/>
    </source>
</evidence>
<sequence>VQPEYAAIRNKAALIDVSPLYKYWVEGTGATDLIQRVFTRDITKCSPMQAIYTPWCDSDGKVLQEGTVFRLDTDVYQVNSAEPAMRWLQLNSEGLAVTISDRSAPVAALALQGPTSRKILDACFKGDASRLRFFHLTEGTIGGMPVTISRTGYTGDLGYEIWIPADYAITVWDTLLDVGRRLGITPCGILAMDVARVEAGFILIDVDYISAERALIPEHRASPYELGLGWAVDFDKEDFVGREALVAESERGSALSVVGICIDWEPLDEIHAGDNLMPDLPQLACREPVPVYAGKDQVGRVTTRCWSTLLKKYIGIATVQARYASDGTPVEMELTVNFRRDRVPAEMVQLPHFRPERMRA</sequence>
<dbReference type="PANTHER" id="PTHR43757">
    <property type="entry name" value="AMINOMETHYLTRANSFERASE"/>
    <property type="match status" value="1"/>
</dbReference>
<dbReference type="Pfam" id="PF01571">
    <property type="entry name" value="GCV_T"/>
    <property type="match status" value="1"/>
</dbReference>
<proteinExistence type="predicted"/>
<dbReference type="InterPro" id="IPR029043">
    <property type="entry name" value="GcvT/YgfZ_C"/>
</dbReference>
<dbReference type="InterPro" id="IPR027266">
    <property type="entry name" value="TrmE/GcvT-like"/>
</dbReference>
<gene>
    <name evidence="3" type="ORF">METZ01_LOCUS47005</name>
</gene>
<feature type="domain" description="GCVT N-terminal" evidence="1">
    <location>
        <begin position="2"/>
        <end position="236"/>
    </location>
</feature>
<protein>
    <recommendedName>
        <fullName evidence="4">Aminomethyltransferase folate-binding domain-containing protein</fullName>
    </recommendedName>
</protein>
<organism evidence="3">
    <name type="scientific">marine metagenome</name>
    <dbReference type="NCBI Taxonomy" id="408172"/>
    <lineage>
        <taxon>unclassified sequences</taxon>
        <taxon>metagenomes</taxon>
        <taxon>ecological metagenomes</taxon>
    </lineage>
</organism>
<dbReference type="Gene3D" id="3.30.1360.120">
    <property type="entry name" value="Probable tRNA modification gtpase trme, domain 1"/>
    <property type="match status" value="1"/>
</dbReference>
<feature type="non-terminal residue" evidence="3">
    <location>
        <position position="1"/>
    </location>
</feature>
<evidence type="ECO:0000259" key="2">
    <source>
        <dbReference type="Pfam" id="PF08669"/>
    </source>
</evidence>
<dbReference type="PIRSF" id="PIRSF006487">
    <property type="entry name" value="GcvT"/>
    <property type="match status" value="1"/>
</dbReference>
<dbReference type="InterPro" id="IPR006222">
    <property type="entry name" value="GCVT_N"/>
</dbReference>
<reference evidence="3" key="1">
    <citation type="submission" date="2018-05" db="EMBL/GenBank/DDBJ databases">
        <authorList>
            <person name="Lanie J.A."/>
            <person name="Ng W.-L."/>
            <person name="Kazmierczak K.M."/>
            <person name="Andrzejewski T.M."/>
            <person name="Davidsen T.M."/>
            <person name="Wayne K.J."/>
            <person name="Tettelin H."/>
            <person name="Glass J.I."/>
            <person name="Rusch D."/>
            <person name="Podicherti R."/>
            <person name="Tsui H.-C.T."/>
            <person name="Winkler M.E."/>
        </authorList>
    </citation>
    <scope>NUCLEOTIDE SEQUENCE</scope>
</reference>
<evidence type="ECO:0000313" key="3">
    <source>
        <dbReference type="EMBL" id="SUZ94151.1"/>
    </source>
</evidence>
<dbReference type="InterPro" id="IPR013977">
    <property type="entry name" value="GcvT_C"/>
</dbReference>
<dbReference type="SUPFAM" id="SSF103025">
    <property type="entry name" value="Folate-binding domain"/>
    <property type="match status" value="1"/>
</dbReference>
<evidence type="ECO:0008006" key="4">
    <source>
        <dbReference type="Google" id="ProtNLM"/>
    </source>
</evidence>
<dbReference type="PANTHER" id="PTHR43757:SF2">
    <property type="entry name" value="AMINOMETHYLTRANSFERASE, MITOCHONDRIAL"/>
    <property type="match status" value="1"/>
</dbReference>
<feature type="domain" description="Aminomethyltransferase C-terminal" evidence="2">
    <location>
        <begin position="284"/>
        <end position="352"/>
    </location>
</feature>
<dbReference type="AlphaFoldDB" id="A0A381RSN0"/>
<dbReference type="Pfam" id="PF08669">
    <property type="entry name" value="GCV_T_C"/>
    <property type="match status" value="1"/>
</dbReference>